<dbReference type="Proteomes" id="UP000243670">
    <property type="component" value="Nucleomorph 1"/>
</dbReference>
<evidence type="ECO:0000313" key="1">
    <source>
        <dbReference type="EMBL" id="AIB09628.1"/>
    </source>
</evidence>
<evidence type="ECO:0000313" key="2">
    <source>
        <dbReference type="Proteomes" id="UP000243670"/>
    </source>
</evidence>
<dbReference type="AlphaFoldDB" id="A0A060DFL8"/>
<keyword evidence="1" id="KW-0542">Nucleomorph</keyword>
<geneLocation type="nucleomorph" evidence="1"/>
<proteinExistence type="predicted"/>
<name>A0A060DFL8_9EUKA</name>
<reference evidence="1 2" key="1">
    <citation type="journal article" date="2014" name="BMC Genomics">
        <title>Nucleomorph and plastid genome sequences of the chlorarachniophyte Lotharella oceanica: convergent reductive evolution and frequent recombination in nucleomorph-bearing algae.</title>
        <authorList>
            <person name="Tanifuji G."/>
            <person name="Onodera N.T."/>
            <person name="Brown M.W."/>
            <person name="Curtis B.A."/>
            <person name="Roger A.J."/>
            <person name="Ka-Shu Wong G."/>
            <person name="Melkonian M."/>
            <person name="Archibald J.M."/>
        </authorList>
    </citation>
    <scope>NUCLEOTIDE SEQUENCE [LARGE SCALE GENOMIC DNA]</scope>
    <source>
        <strain evidence="1 2">CCMP622</strain>
    </source>
</reference>
<dbReference type="EMBL" id="CP006627">
    <property type="protein sequence ID" value="AIB09628.1"/>
    <property type="molecule type" value="Genomic_DNA"/>
</dbReference>
<sequence>MIYRILLLYKYAKNLIIISSVNKYHEKNKINYYQRKKIKNYKYRDFMKNSFIDSLYIDISKFKMLGILKKNKLLIILRDYTNI</sequence>
<protein>
    <submittedName>
        <fullName evidence="1">Uncharacterized protein</fullName>
    </submittedName>
</protein>
<accession>A0A060DFL8</accession>
<gene>
    <name evidence="1" type="ORF">M951_chr1149</name>
</gene>
<organism evidence="1 2">
    <name type="scientific">Lotharella oceanica</name>
    <dbReference type="NCBI Taxonomy" id="641309"/>
    <lineage>
        <taxon>Eukaryota</taxon>
        <taxon>Sar</taxon>
        <taxon>Rhizaria</taxon>
        <taxon>Cercozoa</taxon>
        <taxon>Chlorarachniophyceae</taxon>
        <taxon>Lotharella</taxon>
    </lineage>
</organism>